<comment type="caution">
    <text evidence="1">The sequence shown here is derived from an EMBL/GenBank/DDBJ whole genome shotgun (WGS) entry which is preliminary data.</text>
</comment>
<reference evidence="1" key="1">
    <citation type="journal article" date="2014" name="Int. J. Syst. Evol. Microbiol.">
        <title>Complete genome sequence of Corynebacterium casei LMG S-19264T (=DSM 44701T), isolated from a smear-ripened cheese.</title>
        <authorList>
            <consortium name="US DOE Joint Genome Institute (JGI-PGF)"/>
            <person name="Walter F."/>
            <person name="Albersmeier A."/>
            <person name="Kalinowski J."/>
            <person name="Ruckert C."/>
        </authorList>
    </citation>
    <scope>NUCLEOTIDE SEQUENCE</scope>
    <source>
        <strain evidence="1">CGMCC 4.7110</strain>
    </source>
</reference>
<dbReference type="EMBL" id="BMML01000011">
    <property type="protein sequence ID" value="GGN20461.1"/>
    <property type="molecule type" value="Genomic_DNA"/>
</dbReference>
<evidence type="ECO:0000313" key="2">
    <source>
        <dbReference type="Proteomes" id="UP000653411"/>
    </source>
</evidence>
<keyword evidence="2" id="KW-1185">Reference proteome</keyword>
<reference evidence="1" key="2">
    <citation type="submission" date="2020-09" db="EMBL/GenBank/DDBJ databases">
        <authorList>
            <person name="Sun Q."/>
            <person name="Zhou Y."/>
        </authorList>
    </citation>
    <scope>NUCLEOTIDE SEQUENCE</scope>
    <source>
        <strain evidence="1">CGMCC 4.7110</strain>
    </source>
</reference>
<dbReference type="Proteomes" id="UP000653411">
    <property type="component" value="Unassembled WGS sequence"/>
</dbReference>
<proteinExistence type="predicted"/>
<protein>
    <submittedName>
        <fullName evidence="1">Uncharacterized protein</fullName>
    </submittedName>
</protein>
<accession>A0A917XFF4</accession>
<organism evidence="1 2">
    <name type="scientific">Streptomyces fuscichromogenes</name>
    <dbReference type="NCBI Taxonomy" id="1324013"/>
    <lineage>
        <taxon>Bacteria</taxon>
        <taxon>Bacillati</taxon>
        <taxon>Actinomycetota</taxon>
        <taxon>Actinomycetes</taxon>
        <taxon>Kitasatosporales</taxon>
        <taxon>Streptomycetaceae</taxon>
        <taxon>Streptomyces</taxon>
    </lineage>
</organism>
<dbReference type="AlphaFoldDB" id="A0A917XFF4"/>
<sequence>MHPLFVTPSMPDTARVLAFVMRVRPFGDPAGAIGPGVAAGYRITASPRFGFRSPGRDSASPVGGAACRGGTDAVSRPGQVEERSFGALQFALDLTGHAVDELVTGVAVVLRNVFSGPGVLHGVDGVGLAWSGCYCRNRGAKISGRL</sequence>
<name>A0A917XFF4_9ACTN</name>
<gene>
    <name evidence="1" type="ORF">GCM10011578_051030</name>
</gene>
<evidence type="ECO:0000313" key="1">
    <source>
        <dbReference type="EMBL" id="GGN20461.1"/>
    </source>
</evidence>